<dbReference type="Proteomes" id="UP000588604">
    <property type="component" value="Unassembled WGS sequence"/>
</dbReference>
<name>A0A841ML00_9BACT</name>
<accession>A0A841ML00</accession>
<evidence type="ECO:0000313" key="2">
    <source>
        <dbReference type="Proteomes" id="UP000588604"/>
    </source>
</evidence>
<protein>
    <submittedName>
        <fullName evidence="1">Uncharacterized protein</fullName>
    </submittedName>
</protein>
<dbReference type="RefSeq" id="WP_184496859.1">
    <property type="nucleotide sequence ID" value="NZ_JACIJO010000003.1"/>
</dbReference>
<reference evidence="1 2" key="1">
    <citation type="submission" date="2020-08" db="EMBL/GenBank/DDBJ databases">
        <title>Genomic Encyclopedia of Type Strains, Phase IV (KMG-IV): sequencing the most valuable type-strain genomes for metagenomic binning, comparative biology and taxonomic classification.</title>
        <authorList>
            <person name="Goeker M."/>
        </authorList>
    </citation>
    <scope>NUCLEOTIDE SEQUENCE [LARGE SCALE GENOMIC DNA]</scope>
    <source>
        <strain evidence="1 2">DSM 102044</strain>
    </source>
</reference>
<dbReference type="InterPro" id="IPR045444">
    <property type="entry name" value="DUF6503"/>
</dbReference>
<evidence type="ECO:0000313" key="1">
    <source>
        <dbReference type="EMBL" id="MBB6328120.1"/>
    </source>
</evidence>
<organism evidence="1 2">
    <name type="scientific">Algoriphagus iocasae</name>
    <dbReference type="NCBI Taxonomy" id="1836499"/>
    <lineage>
        <taxon>Bacteria</taxon>
        <taxon>Pseudomonadati</taxon>
        <taxon>Bacteroidota</taxon>
        <taxon>Cytophagia</taxon>
        <taxon>Cytophagales</taxon>
        <taxon>Cyclobacteriaceae</taxon>
        <taxon>Algoriphagus</taxon>
    </lineage>
</organism>
<sequence length="221" mass="26107">MKPSARLLFSILILIGMISCQEQAPKNGIALVEKSIEYHDPKGEWASLNATFHIIDSLPNGRESRNYSFYVDNLNSKMTYSIQNLEYEVRQDSVIVKKGDVENERALRMRNYYTYLWGLPMKLKDPGTRIDEEIKTETLDGKEYLVARVAYPEDTWYFYFDPENYRMHAYKFYKDEPNQVGEIIYLNDEVTFSSMKIPANRSWYRTEKPEFLGTDKLQEIR</sequence>
<dbReference type="PROSITE" id="PS51257">
    <property type="entry name" value="PROKAR_LIPOPROTEIN"/>
    <property type="match status" value="1"/>
</dbReference>
<keyword evidence="2" id="KW-1185">Reference proteome</keyword>
<dbReference type="Pfam" id="PF20113">
    <property type="entry name" value="DUF6503"/>
    <property type="match status" value="1"/>
</dbReference>
<proteinExistence type="predicted"/>
<comment type="caution">
    <text evidence="1">The sequence shown here is derived from an EMBL/GenBank/DDBJ whole genome shotgun (WGS) entry which is preliminary data.</text>
</comment>
<dbReference type="EMBL" id="JACIJO010000003">
    <property type="protein sequence ID" value="MBB6328120.1"/>
    <property type="molecule type" value="Genomic_DNA"/>
</dbReference>
<dbReference type="AlphaFoldDB" id="A0A841ML00"/>
<gene>
    <name evidence="1" type="ORF">FHS59_003763</name>
</gene>